<dbReference type="EMBL" id="QKKF02024954">
    <property type="protein sequence ID" value="RZF37211.1"/>
    <property type="molecule type" value="Genomic_DNA"/>
</dbReference>
<protein>
    <submittedName>
        <fullName evidence="1">Uncharacterized protein</fullName>
    </submittedName>
</protein>
<accession>A0A482WVP3</accession>
<dbReference type="AlphaFoldDB" id="A0A482WVP3"/>
<name>A0A482WVP3_LAOST</name>
<reference evidence="1 2" key="1">
    <citation type="journal article" date="2017" name="Gigascience">
        <title>Genome sequence of the small brown planthopper, Laodelphax striatellus.</title>
        <authorList>
            <person name="Zhu J."/>
            <person name="Jiang F."/>
            <person name="Wang X."/>
            <person name="Yang P."/>
            <person name="Bao Y."/>
            <person name="Zhao W."/>
            <person name="Wang W."/>
            <person name="Lu H."/>
            <person name="Wang Q."/>
            <person name="Cui N."/>
            <person name="Li J."/>
            <person name="Chen X."/>
            <person name="Luo L."/>
            <person name="Yu J."/>
            <person name="Kang L."/>
            <person name="Cui F."/>
        </authorList>
    </citation>
    <scope>NUCLEOTIDE SEQUENCE [LARGE SCALE GENOMIC DNA]</scope>
    <source>
        <strain evidence="1">Lst14</strain>
    </source>
</reference>
<dbReference type="Proteomes" id="UP000291343">
    <property type="component" value="Unassembled WGS sequence"/>
</dbReference>
<dbReference type="InParanoid" id="A0A482WVP3"/>
<gene>
    <name evidence="1" type="ORF">LSTR_LSTR014345</name>
</gene>
<comment type="caution">
    <text evidence="1">The sequence shown here is derived from an EMBL/GenBank/DDBJ whole genome shotgun (WGS) entry which is preliminary data.</text>
</comment>
<evidence type="ECO:0000313" key="1">
    <source>
        <dbReference type="EMBL" id="RZF37211.1"/>
    </source>
</evidence>
<organism evidence="1 2">
    <name type="scientific">Laodelphax striatellus</name>
    <name type="common">Small brown planthopper</name>
    <name type="synonym">Delphax striatella</name>
    <dbReference type="NCBI Taxonomy" id="195883"/>
    <lineage>
        <taxon>Eukaryota</taxon>
        <taxon>Metazoa</taxon>
        <taxon>Ecdysozoa</taxon>
        <taxon>Arthropoda</taxon>
        <taxon>Hexapoda</taxon>
        <taxon>Insecta</taxon>
        <taxon>Pterygota</taxon>
        <taxon>Neoptera</taxon>
        <taxon>Paraneoptera</taxon>
        <taxon>Hemiptera</taxon>
        <taxon>Auchenorrhyncha</taxon>
        <taxon>Fulgoroidea</taxon>
        <taxon>Delphacidae</taxon>
        <taxon>Criomorphinae</taxon>
        <taxon>Laodelphax</taxon>
    </lineage>
</organism>
<keyword evidence="2" id="KW-1185">Reference proteome</keyword>
<proteinExistence type="predicted"/>
<sequence>MQERIGSFDAEGSILTKPITCEIFFYHKPILPVVVLPDCVEGISHMRTLEQLKGLKQPCKRTVRIPLVHRQLVDQEMSNM</sequence>
<evidence type="ECO:0000313" key="2">
    <source>
        <dbReference type="Proteomes" id="UP000291343"/>
    </source>
</evidence>